<dbReference type="EMBL" id="JBBEUB010000006">
    <property type="protein sequence ID" value="MEJ2904338.1"/>
    <property type="molecule type" value="Genomic_DNA"/>
</dbReference>
<name>A0ABU8NT17_9SPHI</name>
<organism evidence="1 2">
    <name type="scientific">Pedobacter panaciterrae</name>
    <dbReference type="NCBI Taxonomy" id="363849"/>
    <lineage>
        <taxon>Bacteria</taxon>
        <taxon>Pseudomonadati</taxon>
        <taxon>Bacteroidota</taxon>
        <taxon>Sphingobacteriia</taxon>
        <taxon>Sphingobacteriales</taxon>
        <taxon>Sphingobacteriaceae</taxon>
        <taxon>Pedobacter</taxon>
    </lineage>
</organism>
<dbReference type="Proteomes" id="UP001378956">
    <property type="component" value="Unassembled WGS sequence"/>
</dbReference>
<reference evidence="1 2" key="1">
    <citation type="submission" date="2024-03" db="EMBL/GenBank/DDBJ databases">
        <title>Sequence of Lycoming College Course Isolates.</title>
        <authorList>
            <person name="Plotts O."/>
            <person name="Newman J."/>
        </authorList>
    </citation>
    <scope>NUCLEOTIDE SEQUENCE [LARGE SCALE GENOMIC DNA]</scope>
    <source>
        <strain evidence="1 2">CJB-3</strain>
    </source>
</reference>
<dbReference type="RefSeq" id="WP_172661475.1">
    <property type="nucleotide sequence ID" value="NZ_CBFGNQ010000014.1"/>
</dbReference>
<evidence type="ECO:0000313" key="2">
    <source>
        <dbReference type="Proteomes" id="UP001378956"/>
    </source>
</evidence>
<keyword evidence="2" id="KW-1185">Reference proteome</keyword>
<evidence type="ECO:0000313" key="1">
    <source>
        <dbReference type="EMBL" id="MEJ2904338.1"/>
    </source>
</evidence>
<accession>A0ABU8NT17</accession>
<protein>
    <submittedName>
        <fullName evidence="1">Uncharacterized protein</fullName>
    </submittedName>
</protein>
<sequence>MKPLKIYFKILQTGNGKYLKTKNEVSNLIVDIIDRNPTKSSSAIREIAIEDFKNNDKAQKTLCTSARFFIQSISDIEVAITFLPQEKLAQEQFYTQWRYVQKSEPYRLVQYLDENRLVVYSDKTKVLHTVKLDKDVSVIVEEE</sequence>
<proteinExistence type="predicted"/>
<comment type="caution">
    <text evidence="1">The sequence shown here is derived from an EMBL/GenBank/DDBJ whole genome shotgun (WGS) entry which is preliminary data.</text>
</comment>
<gene>
    <name evidence="1" type="ORF">WAE58_17995</name>
</gene>